<dbReference type="InterPro" id="IPR020846">
    <property type="entry name" value="MFS_dom"/>
</dbReference>
<feature type="transmembrane region" description="Helical" evidence="6">
    <location>
        <begin position="167"/>
        <end position="187"/>
    </location>
</feature>
<organism evidence="8 9">
    <name type="scientific">Dimorphilus gyrociliatus</name>
    <dbReference type="NCBI Taxonomy" id="2664684"/>
    <lineage>
        <taxon>Eukaryota</taxon>
        <taxon>Metazoa</taxon>
        <taxon>Spiralia</taxon>
        <taxon>Lophotrochozoa</taxon>
        <taxon>Annelida</taxon>
        <taxon>Polychaeta</taxon>
        <taxon>Polychaeta incertae sedis</taxon>
        <taxon>Dinophilidae</taxon>
        <taxon>Dimorphilus</taxon>
    </lineage>
</organism>
<feature type="transmembrane region" description="Helical" evidence="6">
    <location>
        <begin position="298"/>
        <end position="319"/>
    </location>
</feature>
<keyword evidence="5 6" id="KW-0472">Membrane</keyword>
<evidence type="ECO:0000313" key="9">
    <source>
        <dbReference type="Proteomes" id="UP000549394"/>
    </source>
</evidence>
<evidence type="ECO:0000256" key="4">
    <source>
        <dbReference type="ARBA" id="ARBA00022989"/>
    </source>
</evidence>
<keyword evidence="4 6" id="KW-1133">Transmembrane helix</keyword>
<evidence type="ECO:0000256" key="3">
    <source>
        <dbReference type="ARBA" id="ARBA00022692"/>
    </source>
</evidence>
<dbReference type="OrthoDB" id="3639251at2759"/>
<feature type="transmembrane region" description="Helical" evidence="6">
    <location>
        <begin position="74"/>
        <end position="94"/>
    </location>
</feature>
<feature type="transmembrane region" description="Helical" evidence="6">
    <location>
        <begin position="100"/>
        <end position="122"/>
    </location>
</feature>
<dbReference type="SUPFAM" id="SSF103473">
    <property type="entry name" value="MFS general substrate transporter"/>
    <property type="match status" value="1"/>
</dbReference>
<dbReference type="GO" id="GO:0061513">
    <property type="term" value="F:glucose 6-phosphate:phosphate antiporter activity"/>
    <property type="evidence" value="ECO:0007669"/>
    <property type="project" value="TreeGrafter"/>
</dbReference>
<dbReference type="PROSITE" id="PS50850">
    <property type="entry name" value="MFS"/>
    <property type="match status" value="1"/>
</dbReference>
<dbReference type="PIRSF" id="PIRSF002808">
    <property type="entry name" value="Hexose_phosphate_transp"/>
    <property type="match status" value="1"/>
</dbReference>
<dbReference type="PANTHER" id="PTHR43826">
    <property type="entry name" value="GLUCOSE-6-PHOSPHATE EXCHANGER SLC37A4"/>
    <property type="match status" value="1"/>
</dbReference>
<name>A0A7I8WDC7_9ANNE</name>
<feature type="transmembrane region" description="Helical" evidence="6">
    <location>
        <begin position="360"/>
        <end position="380"/>
    </location>
</feature>
<feature type="transmembrane region" description="Helical" evidence="6">
    <location>
        <begin position="134"/>
        <end position="161"/>
    </location>
</feature>
<reference evidence="8 9" key="1">
    <citation type="submission" date="2020-08" db="EMBL/GenBank/DDBJ databases">
        <authorList>
            <person name="Hejnol A."/>
        </authorList>
    </citation>
    <scope>NUCLEOTIDE SEQUENCE [LARGE SCALE GENOMIC DNA]</scope>
</reference>
<keyword evidence="3 6" id="KW-0812">Transmembrane</keyword>
<dbReference type="Pfam" id="PF07690">
    <property type="entry name" value="MFS_1"/>
    <property type="match status" value="1"/>
</dbReference>
<feature type="transmembrane region" description="Helical" evidence="6">
    <location>
        <begin position="259"/>
        <end position="278"/>
    </location>
</feature>
<dbReference type="InterPro" id="IPR000849">
    <property type="entry name" value="Sugar_P_transporter"/>
</dbReference>
<gene>
    <name evidence="8" type="ORF">DGYR_LOCUS13441</name>
</gene>
<dbReference type="GO" id="GO:0035435">
    <property type="term" value="P:phosphate ion transmembrane transport"/>
    <property type="evidence" value="ECO:0007669"/>
    <property type="project" value="TreeGrafter"/>
</dbReference>
<dbReference type="Proteomes" id="UP000549394">
    <property type="component" value="Unassembled WGS sequence"/>
</dbReference>
<evidence type="ECO:0000256" key="5">
    <source>
        <dbReference type="ARBA" id="ARBA00023136"/>
    </source>
</evidence>
<dbReference type="PANTHER" id="PTHR43826:SF3">
    <property type="entry name" value="GLUCOSE-6-PHOSPHATE EXCHANGER SLC37A4"/>
    <property type="match status" value="1"/>
</dbReference>
<comment type="similarity">
    <text evidence="2">Belongs to the major facilitator superfamily. Organophosphate:Pi antiporter (OPA) (TC 2.A.1.4) family.</text>
</comment>
<feature type="transmembrane region" description="Helical" evidence="6">
    <location>
        <begin position="220"/>
        <end position="239"/>
    </location>
</feature>
<evidence type="ECO:0000259" key="7">
    <source>
        <dbReference type="PROSITE" id="PS50850"/>
    </source>
</evidence>
<protein>
    <submittedName>
        <fullName evidence="8">DgyrCDS14352</fullName>
    </submittedName>
</protein>
<dbReference type="Gene3D" id="1.20.1250.20">
    <property type="entry name" value="MFS general substrate transporter like domains"/>
    <property type="match status" value="2"/>
</dbReference>
<evidence type="ECO:0000256" key="1">
    <source>
        <dbReference type="ARBA" id="ARBA00004127"/>
    </source>
</evidence>
<feature type="transmembrane region" description="Helical" evidence="6">
    <location>
        <begin position="6"/>
        <end position="26"/>
    </location>
</feature>
<dbReference type="EMBL" id="CAJFCJ010000033">
    <property type="protein sequence ID" value="CAD5126182.1"/>
    <property type="molecule type" value="Genomic_DNA"/>
</dbReference>
<comment type="subcellular location">
    <subcellularLocation>
        <location evidence="1">Endomembrane system</location>
        <topology evidence="1">Multi-pass membrane protein</topology>
    </subcellularLocation>
</comment>
<dbReference type="AlphaFoldDB" id="A0A7I8WDC7"/>
<keyword evidence="9" id="KW-1185">Reference proteome</keyword>
<comment type="caution">
    <text evidence="8">The sequence shown here is derived from an EMBL/GenBank/DDBJ whole genome shotgun (WGS) entry which is preliminary data.</text>
</comment>
<evidence type="ECO:0000256" key="2">
    <source>
        <dbReference type="ARBA" id="ARBA00009598"/>
    </source>
</evidence>
<feature type="domain" description="Major facilitator superfamily (MFS) profile" evidence="7">
    <location>
        <begin position="13"/>
        <end position="415"/>
    </location>
</feature>
<feature type="transmembrane region" description="Helical" evidence="6">
    <location>
        <begin position="386"/>
        <end position="411"/>
    </location>
</feature>
<feature type="transmembrane region" description="Helical" evidence="6">
    <location>
        <begin position="325"/>
        <end position="348"/>
    </location>
</feature>
<evidence type="ECO:0000313" key="8">
    <source>
        <dbReference type="EMBL" id="CAD5126182.1"/>
    </source>
</evidence>
<dbReference type="InterPro" id="IPR011701">
    <property type="entry name" value="MFS"/>
</dbReference>
<dbReference type="InterPro" id="IPR051337">
    <property type="entry name" value="OPA_Antiporter"/>
</dbReference>
<proteinExistence type="inferred from homology"/>
<evidence type="ECO:0000256" key="6">
    <source>
        <dbReference type="SAM" id="Phobius"/>
    </source>
</evidence>
<sequence>MSQKSFTYYKWITFVSMYSGYFLYILDRKAFAFCMPAIMQQLSFGENELGLLASSQNIAYTISKFIGGILADRYSCRWLFAFGLFLNGFIIVMFTAFENIYVLTLIMFVNGLAQGFGWPAAAKMLKNWFSPTELGTWWSILSSSMNIACSVGPIVATYLIGIYGWKSFFYIIGVFSVLLTLSTKFSLFDKPQDFGYKPIVKDQTTKQGRGSFKDLLTNRLMWIVGFCYMNIFLIRTAVLDWGQLFFIQDKKQSALVASSYVSSLEIGGFFGSIVAGYATDKAVSAYGKSTKFGSTRMIATLIGWIGTITFLHLTVFLVNKDSSQLLIWTLGLLLGAAVYCPINSYGVVVIEASPSHLSGTAHALVGFAANIGGVMAGLPLSSYAKYYAWTGSFILLEIIGVITIIICAIALRNVKYSTVNMKKKDE</sequence>
<accession>A0A7I8WDC7</accession>
<dbReference type="GO" id="GO:0005789">
    <property type="term" value="C:endoplasmic reticulum membrane"/>
    <property type="evidence" value="ECO:0007669"/>
    <property type="project" value="TreeGrafter"/>
</dbReference>
<dbReference type="InterPro" id="IPR036259">
    <property type="entry name" value="MFS_trans_sf"/>
</dbReference>